<dbReference type="GO" id="GO:0007165">
    <property type="term" value="P:signal transduction"/>
    <property type="evidence" value="ECO:0007669"/>
    <property type="project" value="InterPro"/>
</dbReference>
<dbReference type="Pfam" id="PF01584">
    <property type="entry name" value="CheW"/>
    <property type="match status" value="1"/>
</dbReference>
<dbReference type="AlphaFoldDB" id="A0A9E8ZL23"/>
<keyword evidence="3" id="KW-1185">Reference proteome</keyword>
<dbReference type="InterPro" id="IPR002545">
    <property type="entry name" value="CheW-lke_dom"/>
</dbReference>
<dbReference type="Proteomes" id="UP001163152">
    <property type="component" value="Chromosome"/>
</dbReference>
<sequence length="170" mass="18826">MNSSALVPSSKNSSRRTSGDAYLRFELCPQTSAVLFMRYVQEAMILSARRLTPMPNMPPCMLGLMNRRSRVLWVVDLAQMLGLAILDTNAQQYSLVLIQVGAVSLGLAVQRVEGIAWIDPNQTQPPIGQVLPSLLPYLRGCAVQQQEHRQDILLMLDAEAIAQSPILRNP</sequence>
<dbReference type="PANTHER" id="PTHR22617:SF23">
    <property type="entry name" value="CHEMOTAXIS PROTEIN CHEW"/>
    <property type="match status" value="1"/>
</dbReference>
<dbReference type="SMART" id="SM00260">
    <property type="entry name" value="CheW"/>
    <property type="match status" value="1"/>
</dbReference>
<dbReference type="EMBL" id="CP113797">
    <property type="protein sequence ID" value="WAL60461.1"/>
    <property type="molecule type" value="Genomic_DNA"/>
</dbReference>
<dbReference type="KEGG" id="tsin:OXH18_00265"/>
<name>A0A9E8ZL23_9CYAN</name>
<dbReference type="Gene3D" id="2.40.50.180">
    <property type="entry name" value="CheA-289, Domain 4"/>
    <property type="match status" value="1"/>
</dbReference>
<accession>A0A9E8ZL23</accession>
<proteinExistence type="predicted"/>
<dbReference type="PROSITE" id="PS50851">
    <property type="entry name" value="CHEW"/>
    <property type="match status" value="1"/>
</dbReference>
<dbReference type="RefSeq" id="WP_268610368.1">
    <property type="nucleotide sequence ID" value="NZ_CP113797.1"/>
</dbReference>
<dbReference type="GO" id="GO:0006935">
    <property type="term" value="P:chemotaxis"/>
    <property type="evidence" value="ECO:0007669"/>
    <property type="project" value="InterPro"/>
</dbReference>
<dbReference type="InterPro" id="IPR039315">
    <property type="entry name" value="CheW"/>
</dbReference>
<gene>
    <name evidence="2" type="ORF">OXH18_00265</name>
</gene>
<evidence type="ECO:0000313" key="3">
    <source>
        <dbReference type="Proteomes" id="UP001163152"/>
    </source>
</evidence>
<organism evidence="2 3">
    <name type="scientific">Thermocoleostomius sinensis A174</name>
    <dbReference type="NCBI Taxonomy" id="2016057"/>
    <lineage>
        <taxon>Bacteria</taxon>
        <taxon>Bacillati</taxon>
        <taxon>Cyanobacteriota</taxon>
        <taxon>Cyanophyceae</taxon>
        <taxon>Oculatellales</taxon>
        <taxon>Oculatellaceae</taxon>
        <taxon>Thermocoleostomius</taxon>
    </lineage>
</organism>
<protein>
    <submittedName>
        <fullName evidence="2">Chemotaxis protein CheW</fullName>
    </submittedName>
</protein>
<evidence type="ECO:0000259" key="1">
    <source>
        <dbReference type="PROSITE" id="PS50851"/>
    </source>
</evidence>
<dbReference type="GO" id="GO:0005829">
    <property type="term" value="C:cytosol"/>
    <property type="evidence" value="ECO:0007669"/>
    <property type="project" value="TreeGrafter"/>
</dbReference>
<reference evidence="2" key="1">
    <citation type="submission" date="2022-12" db="EMBL/GenBank/DDBJ databases">
        <title>Polyphasic identification of a Novel Hot-Spring Cyanobacterium Ocullathermofonsia sinensis gen nov. sp. nov. and Genomic Insights on its Adaptations to the Thermal Habitat.</title>
        <authorList>
            <person name="Daroch M."/>
            <person name="Tang J."/>
            <person name="Jiang Y."/>
        </authorList>
    </citation>
    <scope>NUCLEOTIDE SEQUENCE</scope>
    <source>
        <strain evidence="2">PKUAC-SCTA174</strain>
    </source>
</reference>
<dbReference type="PANTHER" id="PTHR22617">
    <property type="entry name" value="CHEMOTAXIS SENSOR HISTIDINE KINASE-RELATED"/>
    <property type="match status" value="1"/>
</dbReference>
<dbReference type="SUPFAM" id="SSF50341">
    <property type="entry name" value="CheW-like"/>
    <property type="match status" value="1"/>
</dbReference>
<dbReference type="InterPro" id="IPR036061">
    <property type="entry name" value="CheW-like_dom_sf"/>
</dbReference>
<feature type="domain" description="CheW-like" evidence="1">
    <location>
        <begin position="19"/>
        <end position="167"/>
    </location>
</feature>
<evidence type="ECO:0000313" key="2">
    <source>
        <dbReference type="EMBL" id="WAL60461.1"/>
    </source>
</evidence>